<gene>
    <name evidence="1" type="ORF">L1987_20817</name>
</gene>
<reference evidence="2" key="1">
    <citation type="journal article" date="2022" name="Mol. Ecol. Resour.">
        <title>The genomes of chicory, endive, great burdock and yacon provide insights into Asteraceae palaeo-polyploidization history and plant inulin production.</title>
        <authorList>
            <person name="Fan W."/>
            <person name="Wang S."/>
            <person name="Wang H."/>
            <person name="Wang A."/>
            <person name="Jiang F."/>
            <person name="Liu H."/>
            <person name="Zhao H."/>
            <person name="Xu D."/>
            <person name="Zhang Y."/>
        </authorList>
    </citation>
    <scope>NUCLEOTIDE SEQUENCE [LARGE SCALE GENOMIC DNA]</scope>
    <source>
        <strain evidence="2">cv. Yunnan</strain>
    </source>
</reference>
<dbReference type="EMBL" id="CM042024">
    <property type="protein sequence ID" value="KAI3811101.1"/>
    <property type="molecule type" value="Genomic_DNA"/>
</dbReference>
<comment type="caution">
    <text evidence="1">The sequence shown here is derived from an EMBL/GenBank/DDBJ whole genome shotgun (WGS) entry which is preliminary data.</text>
</comment>
<protein>
    <submittedName>
        <fullName evidence="1">Uncharacterized protein</fullName>
    </submittedName>
</protein>
<name>A0ACB9ITE7_9ASTR</name>
<evidence type="ECO:0000313" key="1">
    <source>
        <dbReference type="EMBL" id="KAI3811101.1"/>
    </source>
</evidence>
<proteinExistence type="predicted"/>
<organism evidence="1 2">
    <name type="scientific">Smallanthus sonchifolius</name>
    <dbReference type="NCBI Taxonomy" id="185202"/>
    <lineage>
        <taxon>Eukaryota</taxon>
        <taxon>Viridiplantae</taxon>
        <taxon>Streptophyta</taxon>
        <taxon>Embryophyta</taxon>
        <taxon>Tracheophyta</taxon>
        <taxon>Spermatophyta</taxon>
        <taxon>Magnoliopsida</taxon>
        <taxon>eudicotyledons</taxon>
        <taxon>Gunneridae</taxon>
        <taxon>Pentapetalae</taxon>
        <taxon>asterids</taxon>
        <taxon>campanulids</taxon>
        <taxon>Asterales</taxon>
        <taxon>Asteraceae</taxon>
        <taxon>Asteroideae</taxon>
        <taxon>Heliantheae alliance</taxon>
        <taxon>Millerieae</taxon>
        <taxon>Smallanthus</taxon>
    </lineage>
</organism>
<sequence>MSHNAWISISDSNEEPAALASSVASSLAPSAPLLSHDLEDKAMIEDPEAEPEAPISEEVPVTLGTVRSATTPSYFCIHLGGTRIRIRSRKKVLLPRKRLASPTPIIPEPEPKRARSTHTASPTLAARTLGGLDPPIKGGMGSPHPP</sequence>
<evidence type="ECO:0000313" key="2">
    <source>
        <dbReference type="Proteomes" id="UP001056120"/>
    </source>
</evidence>
<keyword evidence="2" id="KW-1185">Reference proteome</keyword>
<dbReference type="Proteomes" id="UP001056120">
    <property type="component" value="Linkage Group LG07"/>
</dbReference>
<reference evidence="1 2" key="2">
    <citation type="journal article" date="2022" name="Mol. Ecol. Resour.">
        <title>The genomes of chicory, endive, great burdock and yacon provide insights into Asteraceae paleo-polyploidization history and plant inulin production.</title>
        <authorList>
            <person name="Fan W."/>
            <person name="Wang S."/>
            <person name="Wang H."/>
            <person name="Wang A."/>
            <person name="Jiang F."/>
            <person name="Liu H."/>
            <person name="Zhao H."/>
            <person name="Xu D."/>
            <person name="Zhang Y."/>
        </authorList>
    </citation>
    <scope>NUCLEOTIDE SEQUENCE [LARGE SCALE GENOMIC DNA]</scope>
    <source>
        <strain evidence="2">cv. Yunnan</strain>
        <tissue evidence="1">Leaves</tissue>
    </source>
</reference>
<accession>A0ACB9ITE7</accession>